<evidence type="ECO:0000313" key="2">
    <source>
        <dbReference type="Proteomes" id="UP000073923"/>
    </source>
</evidence>
<dbReference type="EMBL" id="LDTF01000031">
    <property type="protein sequence ID" value="KTT99105.1"/>
    <property type="molecule type" value="Genomic_DNA"/>
</dbReference>
<reference evidence="1 2" key="1">
    <citation type="journal article" date="2016" name="Front. Microbiol.">
        <title>Genomic Resource of Rice Seed Associated Bacteria.</title>
        <authorList>
            <person name="Midha S."/>
            <person name="Bansal K."/>
            <person name="Sharma S."/>
            <person name="Kumar N."/>
            <person name="Patil P.P."/>
            <person name="Chaudhry V."/>
            <person name="Patil P.B."/>
        </authorList>
    </citation>
    <scope>NUCLEOTIDE SEQUENCE [LARGE SCALE GENOMIC DNA]</scope>
    <source>
        <strain evidence="1 2">NS355</strain>
    </source>
</reference>
<evidence type="ECO:0000313" key="1">
    <source>
        <dbReference type="EMBL" id="KTT99105.1"/>
    </source>
</evidence>
<proteinExistence type="predicted"/>
<protein>
    <submittedName>
        <fullName evidence="1">Uncharacterized protein</fullName>
    </submittedName>
</protein>
<accession>A0A147IU80</accession>
<name>A0A147IU80_9SPHN</name>
<dbReference type="Proteomes" id="UP000073923">
    <property type="component" value="Unassembled WGS sequence"/>
</dbReference>
<dbReference type="PATRIC" id="fig|172044.3.peg.1333"/>
<organism evidence="1 2">
    <name type="scientific">Sphingomonas yabuuchiae</name>
    <dbReference type="NCBI Taxonomy" id="172044"/>
    <lineage>
        <taxon>Bacteria</taxon>
        <taxon>Pseudomonadati</taxon>
        <taxon>Pseudomonadota</taxon>
        <taxon>Alphaproteobacteria</taxon>
        <taxon>Sphingomonadales</taxon>
        <taxon>Sphingomonadaceae</taxon>
        <taxon>Sphingomonas</taxon>
    </lineage>
</organism>
<gene>
    <name evidence="1" type="ORF">NS355_07745</name>
</gene>
<comment type="caution">
    <text evidence="1">The sequence shown here is derived from an EMBL/GenBank/DDBJ whole genome shotgun (WGS) entry which is preliminary data.</text>
</comment>
<sequence length="84" mass="9053">MPKSVHAEGGWIYLFGSFSNPDKCATSDVLIINAANSEELARMTSMAITAKTTGKPLSIWVDGCQSVPWFPNAPKAYAMAMGDR</sequence>
<dbReference type="AlphaFoldDB" id="A0A147IU80"/>